<dbReference type="PANTHER" id="PTHR21497:SF24">
    <property type="entry name" value="E3 UBIQUITIN-PROTEIN LIGASE UBR1"/>
    <property type="match status" value="1"/>
</dbReference>
<evidence type="ECO:0000259" key="7">
    <source>
        <dbReference type="Pfam" id="PF02617"/>
    </source>
</evidence>
<dbReference type="Pfam" id="PF02617">
    <property type="entry name" value="ClpS"/>
    <property type="match status" value="1"/>
</dbReference>
<keyword evidence="3 4" id="KW-0862">Zinc</keyword>
<keyword evidence="4" id="KW-0833">Ubl conjugation pathway</keyword>
<dbReference type="EC" id="2.3.2.27" evidence="4"/>
<dbReference type="InterPro" id="IPR039164">
    <property type="entry name" value="UBR1-like"/>
</dbReference>
<feature type="domain" description="E3 ubiquitin-protein ligase UBR1-like winged-helix" evidence="8">
    <location>
        <begin position="1488"/>
        <end position="1600"/>
    </location>
</feature>
<keyword evidence="4" id="KW-0808">Transferase</keyword>
<keyword evidence="1 4" id="KW-0479">Metal-binding</keyword>
<dbReference type="GO" id="GO:0071596">
    <property type="term" value="P:ubiquitin-dependent protein catabolic process via the N-end rule pathway"/>
    <property type="evidence" value="ECO:0007669"/>
    <property type="project" value="UniProtKB-UniRule"/>
</dbReference>
<comment type="pathway">
    <text evidence="4">Protein modification; protein ubiquitination.</text>
</comment>
<dbReference type="InterPro" id="IPR003126">
    <property type="entry name" value="Znf_UBR"/>
</dbReference>
<dbReference type="InterPro" id="IPR055194">
    <property type="entry name" value="UBR1-like_WH"/>
</dbReference>
<comment type="catalytic activity">
    <reaction evidence="4">
        <text>S-ubiquitinyl-[E2 ubiquitin-conjugating enzyme]-L-cysteine + [acceptor protein]-L-lysine = [E2 ubiquitin-conjugating enzyme]-L-cysteine + N(6)-ubiquitinyl-[acceptor protein]-L-lysine.</text>
        <dbReference type="EC" id="2.3.2.27"/>
    </reaction>
</comment>
<dbReference type="Proteomes" id="UP000291116">
    <property type="component" value="Unassembled WGS sequence"/>
</dbReference>
<dbReference type="GO" id="GO:0005737">
    <property type="term" value="C:cytoplasm"/>
    <property type="evidence" value="ECO:0007669"/>
    <property type="project" value="TreeGrafter"/>
</dbReference>
<dbReference type="Gene3D" id="2.10.110.30">
    <property type="match status" value="1"/>
</dbReference>
<gene>
    <name evidence="9" type="ORF">PSNMU_V1.4_AUG-EV-PASAV3_0065810</name>
</gene>
<reference evidence="9 10" key="1">
    <citation type="submission" date="2019-01" db="EMBL/GenBank/DDBJ databases">
        <authorList>
            <person name="Ferrante I. M."/>
        </authorList>
    </citation>
    <scope>NUCLEOTIDE SEQUENCE [LARGE SCALE GENOMIC DNA]</scope>
    <source>
        <strain evidence="9 10">B856</strain>
    </source>
</reference>
<dbReference type="GO" id="GO:0061630">
    <property type="term" value="F:ubiquitin protein ligase activity"/>
    <property type="evidence" value="ECO:0007669"/>
    <property type="project" value="UniProtKB-UniRule"/>
</dbReference>
<evidence type="ECO:0000256" key="1">
    <source>
        <dbReference type="ARBA" id="ARBA00022723"/>
    </source>
</evidence>
<evidence type="ECO:0000259" key="6">
    <source>
        <dbReference type="Pfam" id="PF02207"/>
    </source>
</evidence>
<feature type="domain" description="UBR-type" evidence="6">
    <location>
        <begin position="273"/>
        <end position="310"/>
    </location>
</feature>
<evidence type="ECO:0000313" key="9">
    <source>
        <dbReference type="EMBL" id="VEU39720.1"/>
    </source>
</evidence>
<evidence type="ECO:0000259" key="8">
    <source>
        <dbReference type="Pfam" id="PF22960"/>
    </source>
</evidence>
<organism evidence="9 10">
    <name type="scientific">Pseudo-nitzschia multistriata</name>
    <dbReference type="NCBI Taxonomy" id="183589"/>
    <lineage>
        <taxon>Eukaryota</taxon>
        <taxon>Sar</taxon>
        <taxon>Stramenopiles</taxon>
        <taxon>Ochrophyta</taxon>
        <taxon>Bacillariophyta</taxon>
        <taxon>Bacillariophyceae</taxon>
        <taxon>Bacillariophycidae</taxon>
        <taxon>Bacillariales</taxon>
        <taxon>Bacillariaceae</taxon>
        <taxon>Pseudo-nitzschia</taxon>
    </lineage>
</organism>
<evidence type="ECO:0000256" key="2">
    <source>
        <dbReference type="ARBA" id="ARBA00022771"/>
    </source>
</evidence>
<dbReference type="Pfam" id="PF22960">
    <property type="entry name" value="WHD_UBR1"/>
    <property type="match status" value="1"/>
</dbReference>
<comment type="function">
    <text evidence="4">Ubiquitin ligase protein which is a component of the N-end rule pathway. Recognizes and binds to proteins bearing specific N-terminal residues that are destabilizing according to the N-end rule, leading to their ubiquitination and subsequent degradation.</text>
</comment>
<dbReference type="GO" id="GO:0008270">
    <property type="term" value="F:zinc ion binding"/>
    <property type="evidence" value="ECO:0007669"/>
    <property type="project" value="UniProtKB-UniRule"/>
</dbReference>
<evidence type="ECO:0000256" key="5">
    <source>
        <dbReference type="SAM" id="MobiDB-lite"/>
    </source>
</evidence>
<feature type="compositionally biased region" description="Low complexity" evidence="5">
    <location>
        <begin position="86"/>
        <end position="99"/>
    </location>
</feature>
<dbReference type="GO" id="GO:0000151">
    <property type="term" value="C:ubiquitin ligase complex"/>
    <property type="evidence" value="ECO:0007669"/>
    <property type="project" value="TreeGrafter"/>
</dbReference>
<protein>
    <recommendedName>
        <fullName evidence="4">E3 ubiquitin-protein ligase</fullName>
        <ecNumber evidence="4">2.3.2.27</ecNumber>
    </recommendedName>
</protein>
<dbReference type="OrthoDB" id="42752at2759"/>
<proteinExistence type="inferred from homology"/>
<dbReference type="UniPathway" id="UPA00143"/>
<feature type="region of interest" description="Disordered" evidence="5">
    <location>
        <begin position="39"/>
        <end position="65"/>
    </location>
</feature>
<feature type="region of interest" description="Disordered" evidence="5">
    <location>
        <begin position="85"/>
        <end position="105"/>
    </location>
</feature>
<sequence>MEDNASIIPGINASRTAVTPSLLPSYPMPVQLNFIPGGVSYNTDNNNDRTNPDQNNKMGKNSAGVSNDHTYLLSTFSYSDNIPERSSSSSLSLSMSGTPRSGGRGGKFFGSPMSEVPRLTFLDNSAEHKAGIQGLLYTPDWLAHKARLADDLLNYYVRTYHKDVSQPTLVFLPSLSVLANAAFGRLTGVPPLRAKTWADAMVLQYSHDKVEDDDCNIDEDGDEKRKDPPAAMVNVTGSGGTTVAYLKKLLEEDQLAENGGKGCEIRRPRRPCGHSDHEGHEVYFHRTTPGGCCDCGDAEAWKPEGCCPVHRPLTPVSSTGGSPDGVDDEADPEEAVRMAQQGLKDGLETLRQAPTKLEPKLAAALAAVIGAAVRCVTEAVDGAGVGADPAQWQLRWADEACRIWNGVAETHDYHNLKSVKQPLKKPSDFLPDTTISHCFPGNYKLQLRLHNDDVHTFDEVIDALRGNMTHDGPVGKPLVTNKDEATQMTHHVDADGQVTVKMYTTIQAAMEGYKRLKSRGLHCAVVSSAQFDMEQRARHLLSWLSEISAAHPSAAVLVVHALLQIKSTQDLGGISVWQEPRMIPTWVAPNETDEMALHRRFKVFPPHLATSYLTGEEAEKLHAMAMKVDAKAFLEFTGESQKKTRADPTTYSNVPYRLPSAKYRKSPHSLWGTLPSLYDDSVPIVKKHPLLSLLKSGKWTMGEWDAELFAMRNDLTETVYVIDTDLRKQQEADQTLSTVFSHRLPGLYMISGVGTIKPNMVGANPSSPPNPMEYRPLLAASSFRAPVSPAILLLLLDPYPTKQLRGAIHSLFLSLLTDARFKCRFAAALGIAYRPLSTLFCAGVGTEADTPLGFTVQIFTAGSLVRALGSAPAAAKLLLSDDERESAYQKSSSIGVFTVPIALTVVRCIHTNLLGATKEVHMILNNTANSCLAATTYVAGEHPIMTLLPTAPDDGYLDSRSTRHKRLPHLLRDLEYVIETPGTAMRILLPKQFPPYRGMSLSSRGEEVLTFCTTWARLLRLAQGMDPQKRKTNGGHVEYEQSRWLEAFGLSLNFAGTRDALAESPTNSSSAALAPVSEDGSHLVSIREAMGNIMAALLKEIKLWLYKEGMLETGLPAVPRSALSASDQAQVEALQRSTLHIAASQIGSSSPEGQTFPSSSASTVALACATSVKMRESQLILIENALKLEGANRRVKSDGVQSPMAASSPTSGAVMGDWLRVPHSPLSGDSLSFHLPLHRALAKTIRSLCAVVVPESIRNSDALGWWKLPVVDIIKDTFDLNANNLQHPLVPLIRPTLRPSNCRVVWSAGPDCNAQEAQRRRDRSRTVSANIAVAKIIHSLVDHPIRCLAAAQQIERHLWARNGTSVAGMALNYSNAPLCRSFRDLDLALVQLSASGMSVGLGARRVLTLLINRFSMDGYLCDPERRSTGNSTYATGLGAWIIPPRLQDPDYAPILSESLFSTLCILVTELPPPPPISSSDETWLRQSIRRELIHALAAEPRSHSAAMAAASCAVGRRDESDGSAGTSGGGGLFRDVFAKVLKDVGKQKTQGSRGRSGPSTFELSPSCCEEYDPTFFHLRRQEHQHAMDVVSSLRKQKLTRDKGKESAGADASCFPLVCVPPKAHPRFIACRLMLHLSPMDAAIRRALLFALCGGAWFPPSEPVKKVEVEDDIIMPSSSDASAGQSSFARGRSIGDVPIMTRSRRSGNSPSNPFQKRAMFNEGDSSTPFSAEVVAASSVSFLEELQLLTLQVHTLEECASLHRLQPDLDDEAKSLSSGLSINSYLGRLVHVPESLLDVWALRQFPNGPLKSKGSGECRGSILGLLIALYEYRGDHGAGSNGGQEEAGEGHGGARALTSSGLKWLLRFVNALVDGAPSVATAVKSATTGVPLKQSTPSSIPGTESNGTTIWSIDETVRVTISGMLSNLPDLWPKAADDKMQKEASANEEKKERGKIAQQRMLEMMRKKQSAFEKKMGTSDKGSVKDQLEQAEDDLCIICRCVHVAKGLAKQTKESKANHCIKNIVLWGIWAARFGRQKQWILNHCVV</sequence>
<feature type="domain" description="Adaptor protein ClpS core" evidence="7">
    <location>
        <begin position="447"/>
        <end position="509"/>
    </location>
</feature>
<dbReference type="CDD" id="cd19673">
    <property type="entry name" value="UBR-box_UBR3"/>
    <property type="match status" value="1"/>
</dbReference>
<dbReference type="GO" id="GO:0016567">
    <property type="term" value="P:protein ubiquitination"/>
    <property type="evidence" value="ECO:0007669"/>
    <property type="project" value="UniProtKB-UniRule"/>
</dbReference>
<dbReference type="PANTHER" id="PTHR21497">
    <property type="entry name" value="UBIQUITIN LIGASE E3 ALPHA-RELATED"/>
    <property type="match status" value="1"/>
</dbReference>
<accession>A0A448ZCJ2</accession>
<keyword evidence="2 4" id="KW-0863">Zinc-finger</keyword>
<evidence type="ECO:0000313" key="10">
    <source>
        <dbReference type="Proteomes" id="UP000291116"/>
    </source>
</evidence>
<dbReference type="InterPro" id="IPR003769">
    <property type="entry name" value="ClpS_core"/>
</dbReference>
<evidence type="ECO:0000256" key="4">
    <source>
        <dbReference type="RuleBase" id="RU366018"/>
    </source>
</evidence>
<dbReference type="EMBL" id="CAACVS010000232">
    <property type="protein sequence ID" value="VEU39720.1"/>
    <property type="molecule type" value="Genomic_DNA"/>
</dbReference>
<dbReference type="Pfam" id="PF02207">
    <property type="entry name" value="zf-UBR"/>
    <property type="match status" value="1"/>
</dbReference>
<evidence type="ECO:0000256" key="3">
    <source>
        <dbReference type="ARBA" id="ARBA00022833"/>
    </source>
</evidence>
<name>A0A448ZCJ2_9STRA</name>
<comment type="similarity">
    <text evidence="4">Belongs to the E3 ubiquitin-protein ligase UBR1-like family.</text>
</comment>
<keyword evidence="10" id="KW-1185">Reference proteome</keyword>